<name>A0ABV5SPW4_9MICO</name>
<accession>A0ABV5SPW4</accession>
<evidence type="ECO:0000313" key="1">
    <source>
        <dbReference type="EMBL" id="MFB9641521.1"/>
    </source>
</evidence>
<dbReference type="Proteomes" id="UP001589667">
    <property type="component" value="Unassembled WGS sequence"/>
</dbReference>
<evidence type="ECO:0000313" key="2">
    <source>
        <dbReference type="Proteomes" id="UP001589667"/>
    </source>
</evidence>
<keyword evidence="2" id="KW-1185">Reference proteome</keyword>
<comment type="caution">
    <text evidence="1">The sequence shown here is derived from an EMBL/GenBank/DDBJ whole genome shotgun (WGS) entry which is preliminary data.</text>
</comment>
<organism evidence="1 2">
    <name type="scientific">Agromyces lapidis</name>
    <dbReference type="NCBI Taxonomy" id="279574"/>
    <lineage>
        <taxon>Bacteria</taxon>
        <taxon>Bacillati</taxon>
        <taxon>Actinomycetota</taxon>
        <taxon>Actinomycetes</taxon>
        <taxon>Micrococcales</taxon>
        <taxon>Microbacteriaceae</taxon>
        <taxon>Agromyces</taxon>
    </lineage>
</organism>
<dbReference type="EMBL" id="JBHMBL010000001">
    <property type="protein sequence ID" value="MFB9641521.1"/>
    <property type="molecule type" value="Genomic_DNA"/>
</dbReference>
<gene>
    <name evidence="1" type="ORF">ACFFQV_04360</name>
</gene>
<sequence length="74" mass="8186">MLTLTEHVKVLDTQARTIVSIVNRKGELAIDDVLARVANVYRTTPSQVKYALSYGNAKDMYVIDYGSATVKPNV</sequence>
<dbReference type="RefSeq" id="WP_157423114.1">
    <property type="nucleotide sequence ID" value="NZ_BAAANI010000006.1"/>
</dbReference>
<protein>
    <submittedName>
        <fullName evidence="1">Uncharacterized protein</fullName>
    </submittedName>
</protein>
<reference evidence="1 2" key="1">
    <citation type="submission" date="2024-09" db="EMBL/GenBank/DDBJ databases">
        <authorList>
            <person name="Sun Q."/>
            <person name="Mori K."/>
        </authorList>
    </citation>
    <scope>NUCLEOTIDE SEQUENCE [LARGE SCALE GENOMIC DNA]</scope>
    <source>
        <strain evidence="1 2">JCM 14321</strain>
    </source>
</reference>
<proteinExistence type="predicted"/>